<sequence>MSSSKPKFKLPLREYAGLLAQYLIPQWPAMTALGLLLLSGIAMQLISPQLIRYFIDTAQSGHGGEKLMQAALWFIGLSVLTQGVRVIAAYIGENVGWTATNQLRSEVAAHCLKLDMSFHKKHTSGSIIERVDGDINALGNFFSNFVILLLSNMVLMTGILILLFRENVLIGAVMTIFVIFALTVIQRIRRYAAPMWTKMRQISAEFYGFLGEHLEGTEDTRANGATAYVLHRFHSLLRTWLPIRIRAFFGFAAMWITAIVVFALGNAMAFGISAYLWRQGSITIGAVYMVFHYTELLAQPIEKIRQQLEDLQKADASITRIRELLGTESLIRDGDSGRLLPEGALSVEFRSVTFGYEEDNTTLEGLNFRLEPGKVLGLLGRTGSGKSTTARLLLRFYDPGEGAILLGDTDIREVHLHDLRSRIGFVTQNIEIFQGTVRDNLTFYDSSIDDTLIRQVLEELGLGNWLASLPKGLDTLLESGGGGLSAGEAQLLAFARVFLKNPGLVVLDEASSRLDPATEQLLERAVNRLLKDRTCIIIAHRLSTIQRADDILMLDDGRIAEHGKRLALLADPGSRFSRVMEAGLEEVLV</sequence>
<keyword evidence="1" id="KW-0547">Nucleotide-binding</keyword>
<protein>
    <submittedName>
        <fullName evidence="1">ABC transporter ATP-binding protein</fullName>
    </submittedName>
</protein>
<evidence type="ECO:0000313" key="2">
    <source>
        <dbReference type="Proteomes" id="UP001631969"/>
    </source>
</evidence>
<keyword evidence="1" id="KW-0067">ATP-binding</keyword>
<organism evidence="1 2">
    <name type="scientific">Paenibacillus mesotrionivorans</name>
    <dbReference type="NCBI Taxonomy" id="3160968"/>
    <lineage>
        <taxon>Bacteria</taxon>
        <taxon>Bacillati</taxon>
        <taxon>Bacillota</taxon>
        <taxon>Bacilli</taxon>
        <taxon>Bacillales</taxon>
        <taxon>Paenibacillaceae</taxon>
        <taxon>Paenibacillus</taxon>
    </lineage>
</organism>
<keyword evidence="2" id="KW-1185">Reference proteome</keyword>
<comment type="caution">
    <text evidence="1">The sequence shown here is derived from an EMBL/GenBank/DDBJ whole genome shotgun (WGS) entry which is preliminary data.</text>
</comment>
<proteinExistence type="predicted"/>
<dbReference type="EMBL" id="JBJURJ010000006">
    <property type="protein sequence ID" value="MFM9328844.1"/>
    <property type="molecule type" value="Genomic_DNA"/>
</dbReference>
<name>A0ACC7NZQ6_9BACL</name>
<evidence type="ECO:0000313" key="1">
    <source>
        <dbReference type="EMBL" id="MFM9328844.1"/>
    </source>
</evidence>
<reference evidence="1" key="1">
    <citation type="submission" date="2024-12" db="EMBL/GenBank/DDBJ databases">
        <authorList>
            <person name="Wu N."/>
        </authorList>
    </citation>
    <scope>NUCLEOTIDE SEQUENCE</scope>
    <source>
        <strain evidence="1">P15</strain>
    </source>
</reference>
<gene>
    <name evidence="1" type="ORF">ACI1P1_11130</name>
</gene>
<dbReference type="Proteomes" id="UP001631969">
    <property type="component" value="Unassembled WGS sequence"/>
</dbReference>
<accession>A0ACC7NZQ6</accession>